<keyword evidence="4" id="KW-1185">Reference proteome</keyword>
<organism evidence="3 4">
    <name type="scientific">Lentzea atacamensis</name>
    <dbReference type="NCBI Taxonomy" id="531938"/>
    <lineage>
        <taxon>Bacteria</taxon>
        <taxon>Bacillati</taxon>
        <taxon>Actinomycetota</taxon>
        <taxon>Actinomycetes</taxon>
        <taxon>Pseudonocardiales</taxon>
        <taxon>Pseudonocardiaceae</taxon>
        <taxon>Lentzea</taxon>
    </lineage>
</organism>
<keyword evidence="2" id="KW-0812">Transmembrane</keyword>
<feature type="region of interest" description="Disordered" evidence="1">
    <location>
        <begin position="289"/>
        <end position="322"/>
    </location>
</feature>
<dbReference type="Proteomes" id="UP000248714">
    <property type="component" value="Unassembled WGS sequence"/>
</dbReference>
<proteinExistence type="predicted"/>
<evidence type="ECO:0000256" key="2">
    <source>
        <dbReference type="SAM" id="Phobius"/>
    </source>
</evidence>
<evidence type="ECO:0000313" key="3">
    <source>
        <dbReference type="EMBL" id="RAS57828.1"/>
    </source>
</evidence>
<comment type="caution">
    <text evidence="3">The sequence shown here is derived from an EMBL/GenBank/DDBJ whole genome shotgun (WGS) entry which is preliminary data.</text>
</comment>
<feature type="transmembrane region" description="Helical" evidence="2">
    <location>
        <begin position="210"/>
        <end position="232"/>
    </location>
</feature>
<evidence type="ECO:0000313" key="4">
    <source>
        <dbReference type="Proteomes" id="UP000248714"/>
    </source>
</evidence>
<dbReference type="SUPFAM" id="SSF103473">
    <property type="entry name" value="MFS general substrate transporter"/>
    <property type="match status" value="1"/>
</dbReference>
<feature type="transmembrane region" description="Helical" evidence="2">
    <location>
        <begin position="151"/>
        <end position="173"/>
    </location>
</feature>
<keyword evidence="2" id="KW-0472">Membrane</keyword>
<sequence length="373" mass="40471">MSTNAKAREPDDEDAKVAEQFAKITADLADLRGAPLDEDEFADRLMIAPVDKPRATELVPVAESVPPAVPNRIPATAAVAHEPLADVMPQLARPTRPPLIEPTPPQKPNLGKVDETGHAASLTGYTMSVAVGAFGQIVFLGTWLQDTSLGMWGWAVAALGAAFSEVSMIGAGNSSLTKRRDGGRWKLLLTVACGVCFAAVAMQVTHWLPISFGIALVFGLASFVGFLIHMVIEHSKIRDYEDLMARYETELAAYQAEVHERYLEDLAEYEAALAIRQRQVEAQQRHELELRCPPGEPELPSAPKARPRPQPPVRPAASNTASVDKDVAIDLGVENKATTPSELIAVLNEHGHPTPPKSTVKRWTREIRAKLNA</sequence>
<protein>
    <submittedName>
        <fullName evidence="3">Uncharacterized protein</fullName>
    </submittedName>
</protein>
<gene>
    <name evidence="3" type="ORF">C8D87_12111</name>
</gene>
<name>A0ABX9DUD5_9PSEU</name>
<dbReference type="EMBL" id="QLTT01000021">
    <property type="protein sequence ID" value="RAS57828.1"/>
    <property type="molecule type" value="Genomic_DNA"/>
</dbReference>
<dbReference type="InterPro" id="IPR036259">
    <property type="entry name" value="MFS_trans_sf"/>
</dbReference>
<feature type="transmembrane region" description="Helical" evidence="2">
    <location>
        <begin position="185"/>
        <end position="204"/>
    </location>
</feature>
<keyword evidence="2" id="KW-1133">Transmembrane helix</keyword>
<reference evidence="3 4" key="1">
    <citation type="submission" date="2018-06" db="EMBL/GenBank/DDBJ databases">
        <title>Genomic Encyclopedia of Type Strains, Phase IV (KMG-IV): sequencing the most valuable type-strain genomes for metagenomic binning, comparative biology and taxonomic classification.</title>
        <authorList>
            <person name="Goeker M."/>
        </authorList>
    </citation>
    <scope>NUCLEOTIDE SEQUENCE [LARGE SCALE GENOMIC DNA]</scope>
    <source>
        <strain evidence="3 4">DSM 45479</strain>
    </source>
</reference>
<accession>A0ABX9DUD5</accession>
<evidence type="ECO:0000256" key="1">
    <source>
        <dbReference type="SAM" id="MobiDB-lite"/>
    </source>
</evidence>
<dbReference type="RefSeq" id="WP_112232753.1">
    <property type="nucleotide sequence ID" value="NZ_QLTT01000021.1"/>
</dbReference>
<feature type="transmembrane region" description="Helical" evidence="2">
    <location>
        <begin position="122"/>
        <end position="145"/>
    </location>
</feature>